<sequence length="163" mass="16118">MDPAEEPSLARRAVEEAASRSLTVATAESLTAGLVAAALADVPGSSAVLRGGVVSYHNDVKSALLGVDPVLLATSGSVDAEVARQMAVGARSSCGSDLAVSTTGVAGPAAHDGQGVGTVFIGYAGPAGSGAERLHLTGDRQAIRAASRDAALARLLALVWDAT</sequence>
<comment type="caution">
    <text evidence="2">The sequence shown here is derived from an EMBL/GenBank/DDBJ whole genome shotgun (WGS) entry which is preliminary data.</text>
</comment>
<evidence type="ECO:0000259" key="1">
    <source>
        <dbReference type="Pfam" id="PF02464"/>
    </source>
</evidence>
<evidence type="ECO:0000313" key="2">
    <source>
        <dbReference type="EMBL" id="MFB0835125.1"/>
    </source>
</evidence>
<accession>A0ABV4UN88</accession>
<dbReference type="Proteomes" id="UP001575652">
    <property type="component" value="Unassembled WGS sequence"/>
</dbReference>
<dbReference type="Pfam" id="PF02464">
    <property type="entry name" value="CinA"/>
    <property type="match status" value="1"/>
</dbReference>
<dbReference type="RefSeq" id="WP_373972297.1">
    <property type="nucleotide sequence ID" value="NZ_JBHDLJ010000008.1"/>
</dbReference>
<name>A0ABV4UN88_9MICC</name>
<dbReference type="EMBL" id="JBHDLJ010000008">
    <property type="protein sequence ID" value="MFB0835125.1"/>
    <property type="molecule type" value="Genomic_DNA"/>
</dbReference>
<keyword evidence="3" id="KW-1185">Reference proteome</keyword>
<dbReference type="SUPFAM" id="SSF142433">
    <property type="entry name" value="CinA-like"/>
    <property type="match status" value="1"/>
</dbReference>
<dbReference type="InterPro" id="IPR036653">
    <property type="entry name" value="CinA-like_C"/>
</dbReference>
<feature type="domain" description="CinA C-terminal" evidence="1">
    <location>
        <begin position="8"/>
        <end position="157"/>
    </location>
</feature>
<dbReference type="NCBIfam" id="TIGR00199">
    <property type="entry name" value="PncC_domain"/>
    <property type="match status" value="1"/>
</dbReference>
<protein>
    <submittedName>
        <fullName evidence="2">CinA family protein</fullName>
    </submittedName>
</protein>
<proteinExistence type="predicted"/>
<reference evidence="2 3" key="1">
    <citation type="submission" date="2024-09" db="EMBL/GenBank/DDBJ databases">
        <authorList>
            <person name="Salinas-Garcia M.A."/>
            <person name="Prieme A."/>
        </authorList>
    </citation>
    <scope>NUCLEOTIDE SEQUENCE [LARGE SCALE GENOMIC DNA]</scope>
    <source>
        <strain evidence="2 3">DSM 21081</strain>
    </source>
</reference>
<evidence type="ECO:0000313" key="3">
    <source>
        <dbReference type="Proteomes" id="UP001575652"/>
    </source>
</evidence>
<gene>
    <name evidence="2" type="ORF">ACETWP_11040</name>
</gene>
<dbReference type="InterPro" id="IPR008136">
    <property type="entry name" value="CinA_C"/>
</dbReference>
<organism evidence="2 3">
    <name type="scientific">Arthrobacter halodurans</name>
    <dbReference type="NCBI Taxonomy" id="516699"/>
    <lineage>
        <taxon>Bacteria</taxon>
        <taxon>Bacillati</taxon>
        <taxon>Actinomycetota</taxon>
        <taxon>Actinomycetes</taxon>
        <taxon>Micrococcales</taxon>
        <taxon>Micrococcaceae</taxon>
        <taxon>Arthrobacter</taxon>
    </lineage>
</organism>
<dbReference type="Gene3D" id="3.90.950.20">
    <property type="entry name" value="CinA-like"/>
    <property type="match status" value="1"/>
</dbReference>